<dbReference type="Pfam" id="PF03668">
    <property type="entry name" value="RapZ-like_N"/>
    <property type="match status" value="1"/>
</dbReference>
<keyword evidence="1 4" id="KW-0547">Nucleotide-binding</keyword>
<dbReference type="Pfam" id="PF22740">
    <property type="entry name" value="PapZ_C"/>
    <property type="match status" value="1"/>
</dbReference>
<dbReference type="PIRSF" id="PIRSF005052">
    <property type="entry name" value="P-loopkin"/>
    <property type="match status" value="1"/>
</dbReference>
<dbReference type="NCBIfam" id="NF003828">
    <property type="entry name" value="PRK05416.1"/>
    <property type="match status" value="1"/>
</dbReference>
<accession>A0A370F6N1</accession>
<proteinExistence type="inferred from homology"/>
<protein>
    <submittedName>
        <fullName evidence="7">UPF0042 nucleotide-binding protein</fullName>
    </submittedName>
</protein>
<evidence type="ECO:0000259" key="6">
    <source>
        <dbReference type="Pfam" id="PF22740"/>
    </source>
</evidence>
<keyword evidence="3 4" id="KW-0342">GTP-binding</keyword>
<name>A0A370F6N1_9BURK</name>
<evidence type="ECO:0000259" key="5">
    <source>
        <dbReference type="Pfam" id="PF03668"/>
    </source>
</evidence>
<evidence type="ECO:0000256" key="1">
    <source>
        <dbReference type="ARBA" id="ARBA00022741"/>
    </source>
</evidence>
<evidence type="ECO:0000313" key="8">
    <source>
        <dbReference type="Proteomes" id="UP000255265"/>
    </source>
</evidence>
<dbReference type="GO" id="GO:0005524">
    <property type="term" value="F:ATP binding"/>
    <property type="evidence" value="ECO:0007669"/>
    <property type="project" value="UniProtKB-UniRule"/>
</dbReference>
<dbReference type="GO" id="GO:0005525">
    <property type="term" value="F:GTP binding"/>
    <property type="evidence" value="ECO:0007669"/>
    <property type="project" value="UniProtKB-UniRule"/>
</dbReference>
<feature type="binding site" evidence="4">
    <location>
        <begin position="12"/>
        <end position="19"/>
    </location>
    <ligand>
        <name>ATP</name>
        <dbReference type="ChEBI" id="CHEBI:30616"/>
    </ligand>
</feature>
<feature type="binding site" evidence="4">
    <location>
        <begin position="61"/>
        <end position="64"/>
    </location>
    <ligand>
        <name>GTP</name>
        <dbReference type="ChEBI" id="CHEBI:37565"/>
    </ligand>
</feature>
<dbReference type="STRING" id="433924.NS331_03430"/>
<dbReference type="HAMAP" id="MF_00636">
    <property type="entry name" value="RapZ_like"/>
    <property type="match status" value="1"/>
</dbReference>
<dbReference type="SUPFAM" id="SSF52540">
    <property type="entry name" value="P-loop containing nucleoside triphosphate hydrolases"/>
    <property type="match status" value="1"/>
</dbReference>
<dbReference type="AlphaFoldDB" id="A0A370F6N1"/>
<dbReference type="InterPro" id="IPR053930">
    <property type="entry name" value="RapZ-like_N"/>
</dbReference>
<evidence type="ECO:0000313" key="7">
    <source>
        <dbReference type="EMBL" id="RDI16989.1"/>
    </source>
</evidence>
<dbReference type="PANTHER" id="PTHR30448:SF0">
    <property type="entry name" value="RNASE ADAPTER PROTEIN RAPZ"/>
    <property type="match status" value="1"/>
</dbReference>
<evidence type="ECO:0000256" key="2">
    <source>
        <dbReference type="ARBA" id="ARBA00022840"/>
    </source>
</evidence>
<organism evidence="7 8">
    <name type="scientific">Pseudacidovorax intermedius</name>
    <dbReference type="NCBI Taxonomy" id="433924"/>
    <lineage>
        <taxon>Bacteria</taxon>
        <taxon>Pseudomonadati</taxon>
        <taxon>Pseudomonadota</taxon>
        <taxon>Betaproteobacteria</taxon>
        <taxon>Burkholderiales</taxon>
        <taxon>Comamonadaceae</taxon>
        <taxon>Pseudacidovorax</taxon>
    </lineage>
</organism>
<reference evidence="7 8" key="1">
    <citation type="submission" date="2018-07" db="EMBL/GenBank/DDBJ databases">
        <title>Genomic Encyclopedia of Type Strains, Phase IV (KMG-IV): sequencing the most valuable type-strain genomes for metagenomic binning, comparative biology and taxonomic classification.</title>
        <authorList>
            <person name="Goeker M."/>
        </authorList>
    </citation>
    <scope>NUCLEOTIDE SEQUENCE [LARGE SCALE GENOMIC DNA]</scope>
    <source>
        <strain evidence="7 8">DSM 21352</strain>
    </source>
</reference>
<sequence length="293" mass="33012">MNPSMDLVLITGMSGSGKSVALAALEDAGYYCVDNLPPELLDDFIRLQKENQAPLVAVAIDARSGTSLSKAPIRLAALRQEGMAVRSLFLDATTEALVRRYSETRRRHPLSRQHGGVDAPEQERALIQAIELERELLAELREGADLIDTSLIRPAQLRTYIKALIEAPQRTLTLVFQSFAFKRGVPLDADYVFDVRMLPNPHYVAALRPLTGRDQPVIDWLRQHDAVARMFGDIEQFLQHWMDALADDHRSYVTVAIGCTGGQHRSVFLVEQLARTFGERWVTLRRHREMDAE</sequence>
<dbReference type="RefSeq" id="WP_017758146.1">
    <property type="nucleotide sequence ID" value="NZ_CALFYD010000010.1"/>
</dbReference>
<dbReference type="Gene3D" id="3.40.50.300">
    <property type="entry name" value="P-loop containing nucleotide triphosphate hydrolases"/>
    <property type="match status" value="1"/>
</dbReference>
<keyword evidence="2 4" id="KW-0067">ATP-binding</keyword>
<feature type="domain" description="RapZ-like N-terminal" evidence="5">
    <location>
        <begin position="5"/>
        <end position="164"/>
    </location>
</feature>
<keyword evidence="8" id="KW-1185">Reference proteome</keyword>
<evidence type="ECO:0000256" key="4">
    <source>
        <dbReference type="HAMAP-Rule" id="MF_00636"/>
    </source>
</evidence>
<dbReference type="InterPro" id="IPR005337">
    <property type="entry name" value="RapZ-like"/>
</dbReference>
<dbReference type="PANTHER" id="PTHR30448">
    <property type="entry name" value="RNASE ADAPTER PROTEIN RAPZ"/>
    <property type="match status" value="1"/>
</dbReference>
<comment type="caution">
    <text evidence="7">The sequence shown here is derived from an EMBL/GenBank/DDBJ whole genome shotgun (WGS) entry which is preliminary data.</text>
</comment>
<feature type="domain" description="RapZ C-terminal" evidence="6">
    <location>
        <begin position="173"/>
        <end position="290"/>
    </location>
</feature>
<dbReference type="InterPro" id="IPR053931">
    <property type="entry name" value="RapZ_C"/>
</dbReference>
<gene>
    <name evidence="7" type="ORF">DFR41_11816</name>
</gene>
<dbReference type="EMBL" id="QQAV01000018">
    <property type="protein sequence ID" value="RDI16989.1"/>
    <property type="molecule type" value="Genomic_DNA"/>
</dbReference>
<dbReference type="InterPro" id="IPR027417">
    <property type="entry name" value="P-loop_NTPase"/>
</dbReference>
<dbReference type="Proteomes" id="UP000255265">
    <property type="component" value="Unassembled WGS sequence"/>
</dbReference>
<evidence type="ECO:0000256" key="3">
    <source>
        <dbReference type="ARBA" id="ARBA00023134"/>
    </source>
</evidence>